<comment type="caution">
    <text evidence="3">The sequence shown here is derived from an EMBL/GenBank/DDBJ whole genome shotgun (WGS) entry which is preliminary data.</text>
</comment>
<keyword evidence="2" id="KW-0732">Signal</keyword>
<proteinExistence type="predicted"/>
<feature type="chain" id="PRO_5042858991" evidence="2">
    <location>
        <begin position="20"/>
        <end position="326"/>
    </location>
</feature>
<feature type="region of interest" description="Disordered" evidence="1">
    <location>
        <begin position="81"/>
        <end position="109"/>
    </location>
</feature>
<evidence type="ECO:0000256" key="2">
    <source>
        <dbReference type="SAM" id="SignalP"/>
    </source>
</evidence>
<evidence type="ECO:0000313" key="3">
    <source>
        <dbReference type="EMBL" id="KAK4231334.1"/>
    </source>
</evidence>
<name>A0AAN7H7N5_9PEZI</name>
<keyword evidence="4" id="KW-1185">Reference proteome</keyword>
<dbReference type="AlphaFoldDB" id="A0AAN7H7N5"/>
<accession>A0AAN7H7N5</accession>
<evidence type="ECO:0000256" key="1">
    <source>
        <dbReference type="SAM" id="MobiDB-lite"/>
    </source>
</evidence>
<feature type="signal peptide" evidence="2">
    <location>
        <begin position="1"/>
        <end position="19"/>
    </location>
</feature>
<feature type="compositionally biased region" description="Pro residues" evidence="1">
    <location>
        <begin position="99"/>
        <end position="109"/>
    </location>
</feature>
<sequence>MHTPPFIFIFLLLSSVINALLIPTDHNHELNGQELPPAGQVLPAGLEKPNLDELMRSHPRNQENHEERQLVPEILPLIKPLIPSRPPGQKVLQRRRRVPPPSPPVFPPIGPLIPIDIDHLEQLIPNSSPDNQILPPILPHQLKPAHEVSPVDQQMVPPLITSRPTKSTKTPSLGDLNLPPYDLDSSVPYAVDRQILPAGAPDPLEQARARNRNHGVYGVTSKTLSYSNANTDVNIDKYSELPTICPWPYQEFCCTKLDYSGMQVKCVGPGPVSKLEDCLRFEPMPMCCCGLNPIPRGDGKPPHAATFSCDPKCKALTMKRRVKIHE</sequence>
<protein>
    <submittedName>
        <fullName evidence="3">Uncharacterized protein</fullName>
    </submittedName>
</protein>
<reference evidence="3" key="1">
    <citation type="journal article" date="2023" name="Mol. Phylogenet. Evol.">
        <title>Genome-scale phylogeny and comparative genomics of the fungal order Sordariales.</title>
        <authorList>
            <person name="Hensen N."/>
            <person name="Bonometti L."/>
            <person name="Westerberg I."/>
            <person name="Brannstrom I.O."/>
            <person name="Guillou S."/>
            <person name="Cros-Aarteil S."/>
            <person name="Calhoun S."/>
            <person name="Haridas S."/>
            <person name="Kuo A."/>
            <person name="Mondo S."/>
            <person name="Pangilinan J."/>
            <person name="Riley R."/>
            <person name="LaButti K."/>
            <person name="Andreopoulos B."/>
            <person name="Lipzen A."/>
            <person name="Chen C."/>
            <person name="Yan M."/>
            <person name="Daum C."/>
            <person name="Ng V."/>
            <person name="Clum A."/>
            <person name="Steindorff A."/>
            <person name="Ohm R.A."/>
            <person name="Martin F."/>
            <person name="Silar P."/>
            <person name="Natvig D.O."/>
            <person name="Lalanne C."/>
            <person name="Gautier V."/>
            <person name="Ament-Velasquez S.L."/>
            <person name="Kruys A."/>
            <person name="Hutchinson M.I."/>
            <person name="Powell A.J."/>
            <person name="Barry K."/>
            <person name="Miller A.N."/>
            <person name="Grigoriev I.V."/>
            <person name="Debuchy R."/>
            <person name="Gladieux P."/>
            <person name="Hiltunen Thoren M."/>
            <person name="Johannesson H."/>
        </authorList>
    </citation>
    <scope>NUCLEOTIDE SEQUENCE</scope>
    <source>
        <strain evidence="3">CBS 990.96</strain>
    </source>
</reference>
<reference evidence="3" key="2">
    <citation type="submission" date="2023-05" db="EMBL/GenBank/DDBJ databases">
        <authorList>
            <consortium name="Lawrence Berkeley National Laboratory"/>
            <person name="Steindorff A."/>
            <person name="Hensen N."/>
            <person name="Bonometti L."/>
            <person name="Westerberg I."/>
            <person name="Brannstrom I.O."/>
            <person name="Guillou S."/>
            <person name="Cros-Aarteil S."/>
            <person name="Calhoun S."/>
            <person name="Haridas S."/>
            <person name="Kuo A."/>
            <person name="Mondo S."/>
            <person name="Pangilinan J."/>
            <person name="Riley R."/>
            <person name="Labutti K."/>
            <person name="Andreopoulos B."/>
            <person name="Lipzen A."/>
            <person name="Chen C."/>
            <person name="Yanf M."/>
            <person name="Daum C."/>
            <person name="Ng V."/>
            <person name="Clum A."/>
            <person name="Ohm R."/>
            <person name="Martin F."/>
            <person name="Silar P."/>
            <person name="Natvig D."/>
            <person name="Lalanne C."/>
            <person name="Gautier V."/>
            <person name="Ament-Velasquez S.L."/>
            <person name="Kruys A."/>
            <person name="Hutchinson M.I."/>
            <person name="Powell A.J."/>
            <person name="Barry K."/>
            <person name="Miller A.N."/>
            <person name="Grigoriev I.V."/>
            <person name="Debuchy R."/>
            <person name="Gladieux P."/>
            <person name="Thoren M.H."/>
            <person name="Johannesson H."/>
        </authorList>
    </citation>
    <scope>NUCLEOTIDE SEQUENCE</scope>
    <source>
        <strain evidence="3">CBS 990.96</strain>
    </source>
</reference>
<gene>
    <name evidence="3" type="ORF">QBC38DRAFT_451349</name>
</gene>
<organism evidence="3 4">
    <name type="scientific">Podospora fimiseda</name>
    <dbReference type="NCBI Taxonomy" id="252190"/>
    <lineage>
        <taxon>Eukaryota</taxon>
        <taxon>Fungi</taxon>
        <taxon>Dikarya</taxon>
        <taxon>Ascomycota</taxon>
        <taxon>Pezizomycotina</taxon>
        <taxon>Sordariomycetes</taxon>
        <taxon>Sordariomycetidae</taxon>
        <taxon>Sordariales</taxon>
        <taxon>Podosporaceae</taxon>
        <taxon>Podospora</taxon>
    </lineage>
</organism>
<evidence type="ECO:0000313" key="4">
    <source>
        <dbReference type="Proteomes" id="UP001301958"/>
    </source>
</evidence>
<dbReference type="EMBL" id="MU865293">
    <property type="protein sequence ID" value="KAK4231334.1"/>
    <property type="molecule type" value="Genomic_DNA"/>
</dbReference>
<dbReference type="Proteomes" id="UP001301958">
    <property type="component" value="Unassembled WGS sequence"/>
</dbReference>